<keyword evidence="2" id="KW-1185">Reference proteome</keyword>
<accession>A0AA88A9T3</accession>
<dbReference type="EMBL" id="BTGU01000010">
    <property type="protein sequence ID" value="GMN39826.1"/>
    <property type="molecule type" value="Genomic_DNA"/>
</dbReference>
<gene>
    <name evidence="1" type="ORF">TIFTF001_009048</name>
</gene>
<dbReference type="AlphaFoldDB" id="A0AA88A9T3"/>
<comment type="caution">
    <text evidence="1">The sequence shown here is derived from an EMBL/GenBank/DDBJ whole genome shotgun (WGS) entry which is preliminary data.</text>
</comment>
<proteinExistence type="predicted"/>
<evidence type="ECO:0000313" key="1">
    <source>
        <dbReference type="EMBL" id="GMN39826.1"/>
    </source>
</evidence>
<sequence length="82" mass="8438">MRGGSPDLAPGSLVLWGGLLGERGLIWRGVRHRGVKGSDLAWGARHQGRGGLGRKGELGSWAGEGAWVVRGPRGLAGEALGS</sequence>
<organism evidence="1 2">
    <name type="scientific">Ficus carica</name>
    <name type="common">Common fig</name>
    <dbReference type="NCBI Taxonomy" id="3494"/>
    <lineage>
        <taxon>Eukaryota</taxon>
        <taxon>Viridiplantae</taxon>
        <taxon>Streptophyta</taxon>
        <taxon>Embryophyta</taxon>
        <taxon>Tracheophyta</taxon>
        <taxon>Spermatophyta</taxon>
        <taxon>Magnoliopsida</taxon>
        <taxon>eudicotyledons</taxon>
        <taxon>Gunneridae</taxon>
        <taxon>Pentapetalae</taxon>
        <taxon>rosids</taxon>
        <taxon>fabids</taxon>
        <taxon>Rosales</taxon>
        <taxon>Moraceae</taxon>
        <taxon>Ficeae</taxon>
        <taxon>Ficus</taxon>
    </lineage>
</organism>
<name>A0AA88A9T3_FICCA</name>
<protein>
    <submittedName>
        <fullName evidence="1">Uncharacterized protein</fullName>
    </submittedName>
</protein>
<dbReference type="Proteomes" id="UP001187192">
    <property type="component" value="Unassembled WGS sequence"/>
</dbReference>
<reference evidence="1" key="1">
    <citation type="submission" date="2023-07" db="EMBL/GenBank/DDBJ databases">
        <title>draft genome sequence of fig (Ficus carica).</title>
        <authorList>
            <person name="Takahashi T."/>
            <person name="Nishimura K."/>
        </authorList>
    </citation>
    <scope>NUCLEOTIDE SEQUENCE</scope>
</reference>
<evidence type="ECO:0000313" key="2">
    <source>
        <dbReference type="Proteomes" id="UP001187192"/>
    </source>
</evidence>